<evidence type="ECO:0000313" key="5">
    <source>
        <dbReference type="Proteomes" id="UP000092213"/>
    </source>
</evidence>
<dbReference type="Gene3D" id="3.40.630.30">
    <property type="match status" value="1"/>
</dbReference>
<feature type="domain" description="N-acetyltransferase" evidence="3">
    <location>
        <begin position="1"/>
        <end position="162"/>
    </location>
</feature>
<keyword evidence="1 4" id="KW-0808">Transferase</keyword>
<evidence type="ECO:0000259" key="3">
    <source>
        <dbReference type="PROSITE" id="PS51186"/>
    </source>
</evidence>
<dbReference type="Proteomes" id="UP000092213">
    <property type="component" value="Chromosome"/>
</dbReference>
<sequence>MRLATADDDIAQLTALLHRAYARLGAMGLRYMAVDQPEEVTRQRMALAECYIALRQQAIIGTVLFKPIDRTRGSAWLDRPDVAGLAQLAVDPAFQQTGLGSRLMTVAETRARQSGAREIALDTAEPATHLQRWYASRGYRFVEYVQWKHANYRSMVMSKALAR</sequence>
<dbReference type="SUPFAM" id="SSF55729">
    <property type="entry name" value="Acyl-CoA N-acyltransferases (Nat)"/>
    <property type="match status" value="1"/>
</dbReference>
<organism evidence="4 5">
    <name type="scientific">Bordetella bronchialis</name>
    <dbReference type="NCBI Taxonomy" id="463025"/>
    <lineage>
        <taxon>Bacteria</taxon>
        <taxon>Pseudomonadati</taxon>
        <taxon>Pseudomonadota</taxon>
        <taxon>Betaproteobacteria</taxon>
        <taxon>Burkholderiales</taxon>
        <taxon>Alcaligenaceae</taxon>
        <taxon>Bordetella</taxon>
    </lineage>
</organism>
<evidence type="ECO:0000256" key="2">
    <source>
        <dbReference type="ARBA" id="ARBA00023315"/>
    </source>
</evidence>
<dbReference type="GO" id="GO:0016747">
    <property type="term" value="F:acyltransferase activity, transferring groups other than amino-acyl groups"/>
    <property type="evidence" value="ECO:0007669"/>
    <property type="project" value="InterPro"/>
</dbReference>
<reference evidence="4 5" key="1">
    <citation type="submission" date="2016-06" db="EMBL/GenBank/DDBJ databases">
        <title>Complete genome sequences of Bordetella bronchialis and Bordetella flabilis.</title>
        <authorList>
            <person name="LiPuma J.J."/>
            <person name="Spilker T."/>
        </authorList>
    </citation>
    <scope>NUCLEOTIDE SEQUENCE [LARGE SCALE GENOMIC DNA]</scope>
    <source>
        <strain evidence="4 5">AU17976</strain>
    </source>
</reference>
<dbReference type="Pfam" id="PF00583">
    <property type="entry name" value="Acetyltransf_1"/>
    <property type="match status" value="1"/>
</dbReference>
<proteinExistence type="predicted"/>
<accession>A0A193G4K3</accession>
<protein>
    <submittedName>
        <fullName evidence="4">Acetyltransferase</fullName>
    </submittedName>
</protein>
<evidence type="ECO:0000313" key="4">
    <source>
        <dbReference type="EMBL" id="ANN74633.1"/>
    </source>
</evidence>
<dbReference type="STRING" id="463025.BAU08_07455"/>
<name>A0A193G4K3_9BORD</name>
<gene>
    <name evidence="4" type="ORF">BAU08_07455</name>
</gene>
<dbReference type="InterPro" id="IPR000182">
    <property type="entry name" value="GNAT_dom"/>
</dbReference>
<dbReference type="InterPro" id="IPR050832">
    <property type="entry name" value="Bact_Acetyltransf"/>
</dbReference>
<dbReference type="PANTHER" id="PTHR43877">
    <property type="entry name" value="AMINOALKYLPHOSPHONATE N-ACETYLTRANSFERASE-RELATED-RELATED"/>
    <property type="match status" value="1"/>
</dbReference>
<dbReference type="PROSITE" id="PS51186">
    <property type="entry name" value="GNAT"/>
    <property type="match status" value="1"/>
</dbReference>
<evidence type="ECO:0000256" key="1">
    <source>
        <dbReference type="ARBA" id="ARBA00022679"/>
    </source>
</evidence>
<dbReference type="AlphaFoldDB" id="A0A193G4K3"/>
<keyword evidence="2" id="KW-0012">Acyltransferase</keyword>
<dbReference type="CDD" id="cd04301">
    <property type="entry name" value="NAT_SF"/>
    <property type="match status" value="1"/>
</dbReference>
<dbReference type="InterPro" id="IPR016181">
    <property type="entry name" value="Acyl_CoA_acyltransferase"/>
</dbReference>
<dbReference type="EMBL" id="CP016171">
    <property type="protein sequence ID" value="ANN74633.1"/>
    <property type="molecule type" value="Genomic_DNA"/>
</dbReference>